<dbReference type="EMBL" id="LAFY01004256">
    <property type="protein sequence ID" value="KJX93533.1"/>
    <property type="molecule type" value="Genomic_DNA"/>
</dbReference>
<feature type="compositionally biased region" description="Basic and acidic residues" evidence="1">
    <location>
        <begin position="20"/>
        <end position="38"/>
    </location>
</feature>
<proteinExistence type="predicted"/>
<dbReference type="AlphaFoldDB" id="A0A0F4G828"/>
<sequence length="141" mass="15898">MFSSQRVAAASLGASKAMKHTKEELTAQEKAARNKYERPPAGYEAPKGHLRVHSNIEVTGFMRGIVLQDWEFCVKPRNAANAGCRTGYWGFYVWHEGVLRKAILLLRKRCNYTHPDDDDGSEHDFGDEDADDLEDQDAIEA</sequence>
<feature type="region of interest" description="Disordered" evidence="1">
    <location>
        <begin position="116"/>
        <end position="141"/>
    </location>
</feature>
<gene>
    <name evidence="2" type="ORF">TI39_contig4297g00013</name>
</gene>
<dbReference type="Proteomes" id="UP000033647">
    <property type="component" value="Unassembled WGS sequence"/>
</dbReference>
<evidence type="ECO:0000313" key="2">
    <source>
        <dbReference type="EMBL" id="KJX93533.1"/>
    </source>
</evidence>
<organism evidence="2 3">
    <name type="scientific">Zymoseptoria brevis</name>
    <dbReference type="NCBI Taxonomy" id="1047168"/>
    <lineage>
        <taxon>Eukaryota</taxon>
        <taxon>Fungi</taxon>
        <taxon>Dikarya</taxon>
        <taxon>Ascomycota</taxon>
        <taxon>Pezizomycotina</taxon>
        <taxon>Dothideomycetes</taxon>
        <taxon>Dothideomycetidae</taxon>
        <taxon>Mycosphaerellales</taxon>
        <taxon>Mycosphaerellaceae</taxon>
        <taxon>Zymoseptoria</taxon>
    </lineage>
</organism>
<name>A0A0F4G828_9PEZI</name>
<accession>A0A0F4G828</accession>
<feature type="region of interest" description="Disordered" evidence="1">
    <location>
        <begin position="13"/>
        <end position="47"/>
    </location>
</feature>
<evidence type="ECO:0000313" key="3">
    <source>
        <dbReference type="Proteomes" id="UP000033647"/>
    </source>
</evidence>
<keyword evidence="3" id="KW-1185">Reference proteome</keyword>
<protein>
    <submittedName>
        <fullName evidence="2">Uncharacterized protein</fullName>
    </submittedName>
</protein>
<evidence type="ECO:0000256" key="1">
    <source>
        <dbReference type="SAM" id="MobiDB-lite"/>
    </source>
</evidence>
<comment type="caution">
    <text evidence="2">The sequence shown here is derived from an EMBL/GenBank/DDBJ whole genome shotgun (WGS) entry which is preliminary data.</text>
</comment>
<reference evidence="2 3" key="1">
    <citation type="submission" date="2015-03" db="EMBL/GenBank/DDBJ databases">
        <title>RNA-seq based gene annotation and comparative genomics of four Zymoseptoria species reveal species-specific pathogenicity related genes and transposable element activity.</title>
        <authorList>
            <person name="Grandaubert J."/>
            <person name="Bhattacharyya A."/>
            <person name="Stukenbrock E.H."/>
        </authorList>
    </citation>
    <scope>NUCLEOTIDE SEQUENCE [LARGE SCALE GENOMIC DNA]</scope>
    <source>
        <strain evidence="2 3">Zb18110</strain>
    </source>
</reference>